<dbReference type="Pfam" id="PF13620">
    <property type="entry name" value="CarboxypepD_reg"/>
    <property type="match status" value="3"/>
</dbReference>
<keyword evidence="2" id="KW-1185">Reference proteome</keyword>
<dbReference type="EMBL" id="AP025591">
    <property type="protein sequence ID" value="BDG03984.1"/>
    <property type="molecule type" value="Genomic_DNA"/>
</dbReference>
<organism evidence="1 2">
    <name type="scientific">Anaeromyxobacter oryzae</name>
    <dbReference type="NCBI Taxonomy" id="2918170"/>
    <lineage>
        <taxon>Bacteria</taxon>
        <taxon>Pseudomonadati</taxon>
        <taxon>Myxococcota</taxon>
        <taxon>Myxococcia</taxon>
        <taxon>Myxococcales</taxon>
        <taxon>Cystobacterineae</taxon>
        <taxon>Anaeromyxobacteraceae</taxon>
        <taxon>Anaeromyxobacter</taxon>
    </lineage>
</organism>
<gene>
    <name evidence="1" type="ORF">AMOR_29800</name>
</gene>
<reference evidence="2" key="1">
    <citation type="journal article" date="2022" name="Int. J. Syst. Evol. Microbiol.">
        <title>Anaeromyxobacter oryzae sp. nov., Anaeromyxobacter diazotrophicus sp. nov. and Anaeromyxobacter paludicola sp. nov., isolated from paddy soils.</title>
        <authorList>
            <person name="Itoh H."/>
            <person name="Xu Z."/>
            <person name="Mise K."/>
            <person name="Masuda Y."/>
            <person name="Ushijima N."/>
            <person name="Hayakawa C."/>
            <person name="Shiratori Y."/>
            <person name="Senoo K."/>
        </authorList>
    </citation>
    <scope>NUCLEOTIDE SEQUENCE [LARGE SCALE GENOMIC DNA]</scope>
    <source>
        <strain evidence="2">Red232</strain>
    </source>
</reference>
<accession>A0ABM7WX09</accession>
<evidence type="ECO:0000313" key="1">
    <source>
        <dbReference type="EMBL" id="BDG03984.1"/>
    </source>
</evidence>
<dbReference type="SUPFAM" id="SSF49452">
    <property type="entry name" value="Starch-binding domain-like"/>
    <property type="match status" value="3"/>
</dbReference>
<dbReference type="Proteomes" id="UP001162891">
    <property type="component" value="Chromosome"/>
</dbReference>
<dbReference type="Gene3D" id="2.60.40.1120">
    <property type="entry name" value="Carboxypeptidase-like, regulatory domain"/>
    <property type="match status" value="4"/>
</dbReference>
<evidence type="ECO:0000313" key="2">
    <source>
        <dbReference type="Proteomes" id="UP001162891"/>
    </source>
</evidence>
<dbReference type="RefSeq" id="WP_248352359.1">
    <property type="nucleotide sequence ID" value="NZ_AP025591.1"/>
</dbReference>
<proteinExistence type="predicted"/>
<dbReference type="InterPro" id="IPR013784">
    <property type="entry name" value="Carb-bd-like_fold"/>
</dbReference>
<dbReference type="InterPro" id="IPR008969">
    <property type="entry name" value="CarboxyPept-like_regulatory"/>
</dbReference>
<protein>
    <recommendedName>
        <fullName evidence="3">Alpha-amylase</fullName>
    </recommendedName>
</protein>
<evidence type="ECO:0008006" key="3">
    <source>
        <dbReference type="Google" id="ProtNLM"/>
    </source>
</evidence>
<name>A0ABM7WX09_9BACT</name>
<sequence>MRVRPIVVLGGVLVAAVLAAVFVVVQLPREGQVSPLAAAPAPAAPPSSLADPPAAAGEGVAVVRVTAGGEPQGTADVRLYRAIGGEDPGWRRAGSGRTGADGLARVPSRPGAYLVAVRAPGLATGVAELIRAPGAEATHVEVALAPPAALDGVVRVRGAGTPVAARVTLVPAGARVLTALDAPPEESVSVVADGDGRFSAEGLAPGTWTVLVGAPGLHPVRVERVAVPRAAPLAVELEPLATLSGEVALASGRPATGATVRAVSRAHAASAIADASGRFVLAVPAGEYALLAAAPGEAGALDAAVAVGPGGTARGLALRLGPAAVLDGVAVRADGAPAAGADVVLLRHDAGGRVARTAAGADGRFTLRDVAPGAYDLSVSAAGASPARLGGVTLAAGQRFPVTATLAATGAIEGAVADPAGHPLSGARVRVVSRGDGLERTLPLEVRSDFDGRYRIDGLEAGRAELVASEEGALVGDARAVRVAPGRAVRMDFFVAPAGVLAGRVVADGKRPPLGTAVVAVPLRAGLGTSQVARTLADASGNYGLVVPAGEYRVHAAPSEAASADLRVPPAFVRVEPRLTTRLDLTLAAAPVEEGTEISIVEPGGAPSAGAIVTVSRPDDPRIALALTAGEDGRVRLAPGLGLGDRPVTLRARNGGRAGAYTGPIPASGEVVVTLAPGAAVDGVVRAGGRAVKGFTLEVTSQPTPEGWRTVDVHRFTGDRFALGDLPGEPLRLSVVADDGRRGEALVRLAAGESRGLEIVLSGSPAGR</sequence>
<dbReference type="SUPFAM" id="SSF49464">
    <property type="entry name" value="Carboxypeptidase regulatory domain-like"/>
    <property type="match status" value="1"/>
</dbReference>